<keyword evidence="8" id="KW-0812">Transmembrane</keyword>
<dbReference type="InterPro" id="IPR006182">
    <property type="entry name" value="FliF_N_dom"/>
</dbReference>
<dbReference type="Pfam" id="PF01514">
    <property type="entry name" value="YscJ_FliF"/>
    <property type="match status" value="1"/>
</dbReference>
<reference evidence="11" key="1">
    <citation type="submission" date="2018-07" db="EMBL/GenBank/DDBJ databases">
        <authorList>
            <consortium name="Genoscope - CEA"/>
            <person name="William W."/>
        </authorList>
    </citation>
    <scope>NUCLEOTIDE SEQUENCE</scope>
    <source>
        <strain evidence="11">IK1</strain>
    </source>
</reference>
<evidence type="ECO:0000256" key="3">
    <source>
        <dbReference type="ARBA" id="ARBA00022729"/>
    </source>
</evidence>
<keyword evidence="7" id="KW-0449">Lipoprotein</keyword>
<evidence type="ECO:0000256" key="6">
    <source>
        <dbReference type="ARBA" id="ARBA00023237"/>
    </source>
</evidence>
<name>A0A653A3X4_UNCDX</name>
<feature type="signal peptide" evidence="9">
    <location>
        <begin position="1"/>
        <end position="27"/>
    </location>
</feature>
<evidence type="ECO:0000256" key="1">
    <source>
        <dbReference type="ARBA" id="ARBA00004459"/>
    </source>
</evidence>
<evidence type="ECO:0000256" key="4">
    <source>
        <dbReference type="ARBA" id="ARBA00023136"/>
    </source>
</evidence>
<keyword evidence="3 9" id="KW-0732">Signal</keyword>
<dbReference type="Gene3D" id="3.30.300.30">
    <property type="match status" value="1"/>
</dbReference>
<gene>
    <name evidence="11" type="ORF">TRIP_B200798</name>
</gene>
<evidence type="ECO:0000256" key="5">
    <source>
        <dbReference type="ARBA" id="ARBA00023139"/>
    </source>
</evidence>
<dbReference type="EMBL" id="UPXX01000013">
    <property type="protein sequence ID" value="VBB42658.1"/>
    <property type="molecule type" value="Genomic_DNA"/>
</dbReference>
<evidence type="ECO:0000256" key="2">
    <source>
        <dbReference type="ARBA" id="ARBA00009509"/>
    </source>
</evidence>
<comment type="similarity">
    <text evidence="2">Belongs to the YscJ lipoprotein family.</text>
</comment>
<feature type="domain" description="Flagellar M-ring N-terminal" evidence="10">
    <location>
        <begin position="29"/>
        <end position="192"/>
    </location>
</feature>
<sequence>MNLMPIQKRCRRMVFLVGLCLLLPACSMELYTNLEEREANQILSVLLRNGIDVQKIAGKERTWGLRINKADMTQAIQILEKEGLPRDRFESIGKIFKKQGLVSSPLQERILYLYALSQQISETISHIDGVLTARVLVVIPENNPLSDKIRPSSASVFVKHIEATDLQTSIPKIKQLVVDGIEGLSYENVTVVLFPSESTFLPLEPAHYRRIFLIDLSPGSVIPFWILVGGLALVSASIPIGIAYGLRYKRTSRADGRQKGDSSLQPDADYTAS</sequence>
<evidence type="ECO:0000256" key="9">
    <source>
        <dbReference type="SAM" id="SignalP"/>
    </source>
</evidence>
<dbReference type="PRINTS" id="PR01338">
    <property type="entry name" value="TYPE3OMKPROT"/>
</dbReference>
<accession>A0A653A3X4</accession>
<feature type="chain" id="PRO_5039913046" evidence="9">
    <location>
        <begin position="28"/>
        <end position="273"/>
    </location>
</feature>
<comment type="subcellular location">
    <subcellularLocation>
        <location evidence="1">Cell outer membrane</location>
        <topology evidence="1">Lipid-anchor</topology>
    </subcellularLocation>
</comment>
<keyword evidence="6" id="KW-0998">Cell outer membrane</keyword>
<dbReference type="InterPro" id="IPR003282">
    <property type="entry name" value="T3SS_SctJ"/>
</dbReference>
<evidence type="ECO:0000256" key="8">
    <source>
        <dbReference type="SAM" id="Phobius"/>
    </source>
</evidence>
<dbReference type="GO" id="GO:0009279">
    <property type="term" value="C:cell outer membrane"/>
    <property type="evidence" value="ECO:0007669"/>
    <property type="project" value="UniProtKB-SubCell"/>
</dbReference>
<evidence type="ECO:0000256" key="7">
    <source>
        <dbReference type="ARBA" id="ARBA00023288"/>
    </source>
</evidence>
<dbReference type="InterPro" id="IPR045851">
    <property type="entry name" value="AMP-bd_C_sf"/>
</dbReference>
<dbReference type="NCBIfam" id="TIGR02544">
    <property type="entry name" value="III_secr_YscJ"/>
    <property type="match status" value="1"/>
</dbReference>
<evidence type="ECO:0000259" key="10">
    <source>
        <dbReference type="Pfam" id="PF01514"/>
    </source>
</evidence>
<keyword evidence="5" id="KW-0564">Palmitate</keyword>
<dbReference type="AlphaFoldDB" id="A0A653A3X4"/>
<organism evidence="11">
    <name type="scientific">Uncultured Desulfatiglans sp</name>
    <dbReference type="NCBI Taxonomy" id="1748965"/>
    <lineage>
        <taxon>Bacteria</taxon>
        <taxon>Pseudomonadati</taxon>
        <taxon>Thermodesulfobacteriota</taxon>
        <taxon>Desulfobacteria</taxon>
        <taxon>Desulfatiglandales</taxon>
        <taxon>Desulfatiglandaceae</taxon>
        <taxon>Desulfatiglans</taxon>
        <taxon>environmental samples</taxon>
    </lineage>
</organism>
<keyword evidence="4 8" id="KW-0472">Membrane</keyword>
<feature type="transmembrane region" description="Helical" evidence="8">
    <location>
        <begin position="224"/>
        <end position="246"/>
    </location>
</feature>
<proteinExistence type="inferred from homology"/>
<dbReference type="Gene3D" id="3.30.70.1530">
    <property type="entry name" value="Hypothetical protein rpa1041"/>
    <property type="match status" value="1"/>
</dbReference>
<dbReference type="GO" id="GO:0009306">
    <property type="term" value="P:protein secretion"/>
    <property type="evidence" value="ECO:0007669"/>
    <property type="project" value="InterPro"/>
</dbReference>
<protein>
    <submittedName>
        <fullName evidence="11">Nodulation protein NolT</fullName>
    </submittedName>
</protein>
<evidence type="ECO:0000313" key="11">
    <source>
        <dbReference type="EMBL" id="VBB42658.1"/>
    </source>
</evidence>
<dbReference type="PANTHER" id="PTHR30046">
    <property type="entry name" value="FLAGELLAR M-RING PROTEIN"/>
    <property type="match status" value="1"/>
</dbReference>
<dbReference type="PANTHER" id="PTHR30046:SF2">
    <property type="entry name" value="YOP PROTEINS TRANSLOCATION LIPOPROTEIN J"/>
    <property type="match status" value="1"/>
</dbReference>
<dbReference type="InterPro" id="IPR043427">
    <property type="entry name" value="YscJ/FliF"/>
</dbReference>
<keyword evidence="8" id="KW-1133">Transmembrane helix</keyword>